<dbReference type="Gene3D" id="2.40.70.10">
    <property type="entry name" value="Acid Proteases"/>
    <property type="match status" value="1"/>
</dbReference>
<protein>
    <recommendedName>
        <fullName evidence="3">Peptidase A2 domain-containing protein</fullName>
    </recommendedName>
</protein>
<comment type="caution">
    <text evidence="1">The sequence shown here is derived from an EMBL/GenBank/DDBJ whole genome shotgun (WGS) entry which is preliminary data.</text>
</comment>
<feature type="non-terminal residue" evidence="1">
    <location>
        <position position="1"/>
    </location>
</feature>
<evidence type="ECO:0008006" key="3">
    <source>
        <dbReference type="Google" id="ProtNLM"/>
    </source>
</evidence>
<dbReference type="AlphaFoldDB" id="A0A0V1GU30"/>
<keyword evidence="2" id="KW-1185">Reference proteome</keyword>
<dbReference type="GO" id="GO:0006508">
    <property type="term" value="P:proteolysis"/>
    <property type="evidence" value="ECO:0007669"/>
    <property type="project" value="InterPro"/>
</dbReference>
<gene>
    <name evidence="1" type="ORF">T11_9328</name>
</gene>
<evidence type="ECO:0000313" key="1">
    <source>
        <dbReference type="EMBL" id="KRZ01693.1"/>
    </source>
</evidence>
<sequence length="231" mass="25074">LEAGHQVQDCRESRPCAVVGADELITSCCIQTRRESARSTEPSSVQRGMLAKGNGKGARLQIVRARAYGPDGTHVAVNCLLDTGAQVSFIRKDIAEALGLTGSYEKVRLETVGGSVAPPTTIKKDAASKRWLFPRAVEGSPKARAPRVAARTKTPFRREFGYRAAADSRRLAESLLDVDHVEEEGIFSDEMNVSIDVERSAGPFARTIPWSEHPHAGVGSFFPSKKCLIEI</sequence>
<dbReference type="InterPro" id="IPR021109">
    <property type="entry name" value="Peptidase_aspartic_dom_sf"/>
</dbReference>
<accession>A0A0V1GU30</accession>
<dbReference type="PROSITE" id="PS00141">
    <property type="entry name" value="ASP_PROTEASE"/>
    <property type="match status" value="1"/>
</dbReference>
<reference evidence="1 2" key="1">
    <citation type="submission" date="2015-01" db="EMBL/GenBank/DDBJ databases">
        <title>Evolution of Trichinella species and genotypes.</title>
        <authorList>
            <person name="Korhonen P.K."/>
            <person name="Edoardo P."/>
            <person name="Giuseppe L.R."/>
            <person name="Gasser R.B."/>
        </authorList>
    </citation>
    <scope>NUCLEOTIDE SEQUENCE [LARGE SCALE GENOMIC DNA]</scope>
    <source>
        <strain evidence="1">ISS1029</strain>
    </source>
</reference>
<dbReference type="InterPro" id="IPR001969">
    <property type="entry name" value="Aspartic_peptidase_AS"/>
</dbReference>
<organism evidence="1 2">
    <name type="scientific">Trichinella zimbabwensis</name>
    <dbReference type="NCBI Taxonomy" id="268475"/>
    <lineage>
        <taxon>Eukaryota</taxon>
        <taxon>Metazoa</taxon>
        <taxon>Ecdysozoa</taxon>
        <taxon>Nematoda</taxon>
        <taxon>Enoplea</taxon>
        <taxon>Dorylaimia</taxon>
        <taxon>Trichinellida</taxon>
        <taxon>Trichinellidae</taxon>
        <taxon>Trichinella</taxon>
    </lineage>
</organism>
<evidence type="ECO:0000313" key="2">
    <source>
        <dbReference type="Proteomes" id="UP000055024"/>
    </source>
</evidence>
<name>A0A0V1GU30_9BILA</name>
<dbReference type="GO" id="GO:0004190">
    <property type="term" value="F:aspartic-type endopeptidase activity"/>
    <property type="evidence" value="ECO:0007669"/>
    <property type="project" value="InterPro"/>
</dbReference>
<proteinExistence type="predicted"/>
<dbReference type="EMBL" id="JYDP01000268">
    <property type="protein sequence ID" value="KRZ01693.1"/>
    <property type="molecule type" value="Genomic_DNA"/>
</dbReference>
<dbReference type="Proteomes" id="UP000055024">
    <property type="component" value="Unassembled WGS sequence"/>
</dbReference>
<dbReference type="Pfam" id="PF13650">
    <property type="entry name" value="Asp_protease_2"/>
    <property type="match status" value="1"/>
</dbReference>
<dbReference type="SUPFAM" id="SSF50630">
    <property type="entry name" value="Acid proteases"/>
    <property type="match status" value="1"/>
</dbReference>